<reference evidence="1" key="1">
    <citation type="journal article" date="2015" name="Nature">
        <title>Complex archaea that bridge the gap between prokaryotes and eukaryotes.</title>
        <authorList>
            <person name="Spang A."/>
            <person name="Saw J.H."/>
            <person name="Jorgensen S.L."/>
            <person name="Zaremba-Niedzwiedzka K."/>
            <person name="Martijn J."/>
            <person name="Lind A.E."/>
            <person name="van Eijk R."/>
            <person name="Schleper C."/>
            <person name="Guy L."/>
            <person name="Ettema T.J."/>
        </authorList>
    </citation>
    <scope>NUCLEOTIDE SEQUENCE</scope>
</reference>
<sequence length="127" mass="14287">MGRLTETWATDKPGTQSDYAYITPKDKKAPGAVIVEDYTATSRTPEQIEDYCNKIEDMHLTSHVDGELLFEGVQIIRQLQSELAGVQSQEDRDYATATPVNAFIPIKINIPTIESQEDEMPRLVEND</sequence>
<proteinExistence type="predicted"/>
<comment type="caution">
    <text evidence="1">The sequence shown here is derived from an EMBL/GenBank/DDBJ whole genome shotgun (WGS) entry which is preliminary data.</text>
</comment>
<protein>
    <submittedName>
        <fullName evidence="1">Uncharacterized protein</fullName>
    </submittedName>
</protein>
<name>A0A0F9H7T5_9ZZZZ</name>
<accession>A0A0F9H7T5</accession>
<dbReference type="AlphaFoldDB" id="A0A0F9H7T5"/>
<gene>
    <name evidence="1" type="ORF">LCGC14_1737100</name>
</gene>
<dbReference type="EMBL" id="LAZR01015840">
    <property type="protein sequence ID" value="KKM07120.1"/>
    <property type="molecule type" value="Genomic_DNA"/>
</dbReference>
<evidence type="ECO:0000313" key="1">
    <source>
        <dbReference type="EMBL" id="KKM07120.1"/>
    </source>
</evidence>
<organism evidence="1">
    <name type="scientific">marine sediment metagenome</name>
    <dbReference type="NCBI Taxonomy" id="412755"/>
    <lineage>
        <taxon>unclassified sequences</taxon>
        <taxon>metagenomes</taxon>
        <taxon>ecological metagenomes</taxon>
    </lineage>
</organism>